<name>A0A7K0CP29_9ACTN</name>
<dbReference type="InterPro" id="IPR038287">
    <property type="entry name" value="Cse2_sf"/>
</dbReference>
<dbReference type="OrthoDB" id="4195769at2"/>
<evidence type="ECO:0008006" key="4">
    <source>
        <dbReference type="Google" id="ProtNLM"/>
    </source>
</evidence>
<dbReference type="Pfam" id="PF09485">
    <property type="entry name" value="CRISPR_Cse2"/>
    <property type="match status" value="1"/>
</dbReference>
<feature type="compositionally biased region" description="Acidic residues" evidence="1">
    <location>
        <begin position="88"/>
        <end position="102"/>
    </location>
</feature>
<keyword evidence="3" id="KW-1185">Reference proteome</keyword>
<dbReference type="EMBL" id="WEGJ01000029">
    <property type="protein sequence ID" value="MQY15161.1"/>
    <property type="molecule type" value="Genomic_DNA"/>
</dbReference>
<sequence length="219" mass="24793">MTTTAPDASRQDKYREFVTWVEKRCAEDPGVRVALRRGLRRELDDVRGMHRIVAAWVREGCPEAEERAYYAVAAMIADRPRHAYASPETDDGADPEPVDPDEATPKKRPRRDSLGASYARAVLAQAGRGLREENAEARLNLLTRQSLTGLHRHLPGNVRHLRDTGTEIDFAALLHDLASWPRFSKPIARRWLQDYYRTRKTPIENAAKDQDLDAPATDA</sequence>
<reference evidence="2 3" key="1">
    <citation type="submission" date="2019-10" db="EMBL/GenBank/DDBJ databases">
        <title>Streptomyces smaragdinus sp. nov. and Streptomyces fabii sp. nov., isolated from the gut of fungus growing-termite Macrotermes natalensis.</title>
        <authorList>
            <person name="Schwitalla J."/>
            <person name="Benndorf R."/>
            <person name="Martin K."/>
            <person name="De Beer W."/>
            <person name="Kaster A.-K."/>
            <person name="Vollmers J."/>
            <person name="Poulsen M."/>
            <person name="Beemelmanns C."/>
        </authorList>
    </citation>
    <scope>NUCLEOTIDE SEQUENCE [LARGE SCALE GENOMIC DNA]</scope>
    <source>
        <strain evidence="2 3">RB5</strain>
    </source>
</reference>
<dbReference type="Gene3D" id="1.10.520.40">
    <property type="entry name" value="CRISPR-associated protein Cse2"/>
    <property type="match status" value="1"/>
</dbReference>
<gene>
    <name evidence="2" type="ORF">SRB5_53390</name>
</gene>
<protein>
    <recommendedName>
        <fullName evidence="4">Type I-E CRISPR-associated protein Cse2/CasB</fullName>
    </recommendedName>
</protein>
<evidence type="ECO:0000256" key="1">
    <source>
        <dbReference type="SAM" id="MobiDB-lite"/>
    </source>
</evidence>
<dbReference type="AlphaFoldDB" id="A0A7K0CP29"/>
<comment type="caution">
    <text evidence="2">The sequence shown here is derived from an EMBL/GenBank/DDBJ whole genome shotgun (WGS) entry which is preliminary data.</text>
</comment>
<evidence type="ECO:0000313" key="3">
    <source>
        <dbReference type="Proteomes" id="UP000466345"/>
    </source>
</evidence>
<evidence type="ECO:0000313" key="2">
    <source>
        <dbReference type="EMBL" id="MQY15161.1"/>
    </source>
</evidence>
<accession>A0A7K0CP29</accession>
<feature type="region of interest" description="Disordered" evidence="1">
    <location>
        <begin position="84"/>
        <end position="115"/>
    </location>
</feature>
<proteinExistence type="predicted"/>
<dbReference type="NCBIfam" id="TIGR02548">
    <property type="entry name" value="casB_cse2"/>
    <property type="match status" value="1"/>
</dbReference>
<dbReference type="RefSeq" id="WP_153455994.1">
    <property type="nucleotide sequence ID" value="NZ_WEGJ01000029.1"/>
</dbReference>
<dbReference type="Proteomes" id="UP000466345">
    <property type="component" value="Unassembled WGS sequence"/>
</dbReference>
<dbReference type="InterPro" id="IPR013382">
    <property type="entry name" value="CRISPR-assoc_prot_Cse2"/>
</dbReference>
<organism evidence="2 3">
    <name type="scientific">Streptomyces smaragdinus</name>
    <dbReference type="NCBI Taxonomy" id="2585196"/>
    <lineage>
        <taxon>Bacteria</taxon>
        <taxon>Bacillati</taxon>
        <taxon>Actinomycetota</taxon>
        <taxon>Actinomycetes</taxon>
        <taxon>Kitasatosporales</taxon>
        <taxon>Streptomycetaceae</taxon>
        <taxon>Streptomyces</taxon>
    </lineage>
</organism>